<comment type="caution">
    <text evidence="1">The sequence shown here is derived from an EMBL/GenBank/DDBJ whole genome shotgun (WGS) entry which is preliminary data.</text>
</comment>
<organism evidence="1 2">
    <name type="scientific">Ridgeia piscesae</name>
    <name type="common">Tubeworm</name>
    <dbReference type="NCBI Taxonomy" id="27915"/>
    <lineage>
        <taxon>Eukaryota</taxon>
        <taxon>Metazoa</taxon>
        <taxon>Spiralia</taxon>
        <taxon>Lophotrochozoa</taxon>
        <taxon>Annelida</taxon>
        <taxon>Polychaeta</taxon>
        <taxon>Sedentaria</taxon>
        <taxon>Canalipalpata</taxon>
        <taxon>Sabellida</taxon>
        <taxon>Siboglinidae</taxon>
        <taxon>Ridgeia</taxon>
    </lineage>
</organism>
<proteinExistence type="predicted"/>
<protein>
    <submittedName>
        <fullName evidence="1">Uncharacterized protein</fullName>
    </submittedName>
</protein>
<name>A0AAD9NQ75_RIDPI</name>
<gene>
    <name evidence="1" type="ORF">NP493_546g02047</name>
</gene>
<keyword evidence="2" id="KW-1185">Reference proteome</keyword>
<dbReference type="Proteomes" id="UP001209878">
    <property type="component" value="Unassembled WGS sequence"/>
</dbReference>
<reference evidence="1" key="1">
    <citation type="journal article" date="2023" name="Mol. Biol. Evol.">
        <title>Third-Generation Sequencing Reveals the Adaptive Role of the Epigenome in Three Deep-Sea Polychaetes.</title>
        <authorList>
            <person name="Perez M."/>
            <person name="Aroh O."/>
            <person name="Sun Y."/>
            <person name="Lan Y."/>
            <person name="Juniper S.K."/>
            <person name="Young C.R."/>
            <person name="Angers B."/>
            <person name="Qian P.Y."/>
        </authorList>
    </citation>
    <scope>NUCLEOTIDE SEQUENCE</scope>
    <source>
        <strain evidence="1">R07B-5</strain>
    </source>
</reference>
<dbReference type="EMBL" id="JAODUO010000546">
    <property type="protein sequence ID" value="KAK2178360.1"/>
    <property type="molecule type" value="Genomic_DNA"/>
</dbReference>
<dbReference type="AlphaFoldDB" id="A0AAD9NQ75"/>
<evidence type="ECO:0000313" key="2">
    <source>
        <dbReference type="Proteomes" id="UP001209878"/>
    </source>
</evidence>
<sequence length="112" mass="13386">MLKLQELKFYFKYIHKQLPSYLLNWQIIPSINIHNYNTRAKDNIHTFRAKHEFAMKCLRHSLPNTINETPDAIKIKIYTHSLHGFIIYIKTCLLNNYSDICTLSHCYICQLN</sequence>
<accession>A0AAD9NQ75</accession>
<evidence type="ECO:0000313" key="1">
    <source>
        <dbReference type="EMBL" id="KAK2178360.1"/>
    </source>
</evidence>